<protein>
    <submittedName>
        <fullName evidence="5">Efflux RND transporter periplasmic adaptor subunit</fullName>
    </submittedName>
</protein>
<dbReference type="GO" id="GO:1990281">
    <property type="term" value="C:efflux pump complex"/>
    <property type="evidence" value="ECO:0007669"/>
    <property type="project" value="TreeGrafter"/>
</dbReference>
<evidence type="ECO:0000259" key="4">
    <source>
        <dbReference type="Pfam" id="PF25954"/>
    </source>
</evidence>
<dbReference type="SUPFAM" id="SSF111369">
    <property type="entry name" value="HlyD-like secretion proteins"/>
    <property type="match status" value="1"/>
</dbReference>
<evidence type="ECO:0000313" key="6">
    <source>
        <dbReference type="Proteomes" id="UP000559404"/>
    </source>
</evidence>
<keyword evidence="2" id="KW-0175">Coiled coil</keyword>
<dbReference type="Gene3D" id="2.40.50.100">
    <property type="match status" value="1"/>
</dbReference>
<accession>A0A838XTT4</accession>
<dbReference type="Gene3D" id="1.10.287.470">
    <property type="entry name" value="Helix hairpin bin"/>
    <property type="match status" value="1"/>
</dbReference>
<gene>
    <name evidence="5" type="ORF">H1W37_01960</name>
</gene>
<dbReference type="PANTHER" id="PTHR30469">
    <property type="entry name" value="MULTIDRUG RESISTANCE PROTEIN MDTA"/>
    <property type="match status" value="1"/>
</dbReference>
<dbReference type="InterPro" id="IPR058792">
    <property type="entry name" value="Beta-barrel_RND_2"/>
</dbReference>
<evidence type="ECO:0000256" key="2">
    <source>
        <dbReference type="SAM" id="Coils"/>
    </source>
</evidence>
<evidence type="ECO:0000313" key="5">
    <source>
        <dbReference type="EMBL" id="MBA4610403.1"/>
    </source>
</evidence>
<sequence>MPGMTDFMTPSRRRARHAGLWRAARGGAAVAPRLLALGLVASLLAGCQPDAAEDVVAPPPRTVWVEPVVAASEQTLEFSGTVRARSDAPVAFRVGGKLAERTVDVGDLVTRGDVLGRLDADDLQVAMRAETARARAAAAEAERSADELTRLRALKQKGHVSQAALDRAVAGADAAAETLKAARERERLAENQLAYATLVAEVDGVVTATLAEPGEVIAAGQPIVRMARHGEREAEVAIPETYVKAIGTARAEITLWVAPDRPLAARLRELSPQADPAARTFTARFAMEDPDDLARLGMTAVVKLTLSGAEGEMAVPLSAVWYKGEAAHVWRGKEGASHVEPVPVTVSRLSGEQAFVTGGLRPGDLVVSMGVHRLDADLEVRLERRPASARVQVGALQ</sequence>
<dbReference type="NCBIfam" id="TIGR01730">
    <property type="entry name" value="RND_mfp"/>
    <property type="match status" value="1"/>
</dbReference>
<comment type="similarity">
    <text evidence="1">Belongs to the membrane fusion protein (MFP) (TC 8.A.1) family.</text>
</comment>
<dbReference type="PANTHER" id="PTHR30469:SF18">
    <property type="entry name" value="RESISTANCE-NODULATION-CELL DIVISION (RND) EFFLUX MEMBRANE FUSION PROTEIN-RELATED"/>
    <property type="match status" value="1"/>
</dbReference>
<evidence type="ECO:0000259" key="3">
    <source>
        <dbReference type="Pfam" id="PF25917"/>
    </source>
</evidence>
<dbReference type="AlphaFoldDB" id="A0A838XTT4"/>
<comment type="caution">
    <text evidence="5">The sequence shown here is derived from an EMBL/GenBank/DDBJ whole genome shotgun (WGS) entry which is preliminary data.</text>
</comment>
<evidence type="ECO:0000256" key="1">
    <source>
        <dbReference type="ARBA" id="ARBA00009477"/>
    </source>
</evidence>
<name>A0A838XTT4_9HYPH</name>
<dbReference type="Gene3D" id="2.40.30.170">
    <property type="match status" value="1"/>
</dbReference>
<reference evidence="5 6" key="1">
    <citation type="submission" date="2020-07" db="EMBL/GenBank/DDBJ databases">
        <authorList>
            <person name="Li M."/>
        </authorList>
    </citation>
    <scope>NUCLEOTIDE SEQUENCE [LARGE SCALE GENOMIC DNA]</scope>
    <source>
        <strain evidence="5 6">DSM 23284</strain>
    </source>
</reference>
<keyword evidence="6" id="KW-1185">Reference proteome</keyword>
<dbReference type="Proteomes" id="UP000559404">
    <property type="component" value="Unassembled WGS sequence"/>
</dbReference>
<dbReference type="InterPro" id="IPR058625">
    <property type="entry name" value="MdtA-like_BSH"/>
</dbReference>
<reference evidence="5 6" key="2">
    <citation type="submission" date="2020-08" db="EMBL/GenBank/DDBJ databases">
        <title>Stappia taiwanensis sp. nov., isolated from a coastal thermal spring.</title>
        <authorList>
            <person name="Kampfer P."/>
        </authorList>
    </citation>
    <scope>NUCLEOTIDE SEQUENCE [LARGE SCALE GENOMIC DNA]</scope>
    <source>
        <strain evidence="5 6">DSM 23284</strain>
    </source>
</reference>
<dbReference type="Pfam" id="PF25954">
    <property type="entry name" value="Beta-barrel_RND_2"/>
    <property type="match status" value="1"/>
</dbReference>
<dbReference type="GO" id="GO:0015562">
    <property type="term" value="F:efflux transmembrane transporter activity"/>
    <property type="evidence" value="ECO:0007669"/>
    <property type="project" value="TreeGrafter"/>
</dbReference>
<dbReference type="EMBL" id="JACEON010000002">
    <property type="protein sequence ID" value="MBA4610403.1"/>
    <property type="molecule type" value="Genomic_DNA"/>
</dbReference>
<organism evidence="5 6">
    <name type="scientific">Stappia taiwanensis</name>
    <dbReference type="NCBI Taxonomy" id="992267"/>
    <lineage>
        <taxon>Bacteria</taxon>
        <taxon>Pseudomonadati</taxon>
        <taxon>Pseudomonadota</taxon>
        <taxon>Alphaproteobacteria</taxon>
        <taxon>Hyphomicrobiales</taxon>
        <taxon>Stappiaceae</taxon>
        <taxon>Stappia</taxon>
    </lineage>
</organism>
<proteinExistence type="inferred from homology"/>
<dbReference type="Gene3D" id="2.40.420.20">
    <property type="match status" value="1"/>
</dbReference>
<dbReference type="RefSeq" id="WP_181758611.1">
    <property type="nucleotide sequence ID" value="NZ_BMCR01000002.1"/>
</dbReference>
<dbReference type="InterPro" id="IPR006143">
    <property type="entry name" value="RND_pump_MFP"/>
</dbReference>
<dbReference type="Pfam" id="PF25917">
    <property type="entry name" value="BSH_RND"/>
    <property type="match status" value="1"/>
</dbReference>
<feature type="domain" description="CusB-like beta-barrel" evidence="4">
    <location>
        <begin position="235"/>
        <end position="305"/>
    </location>
</feature>
<feature type="coiled-coil region" evidence="2">
    <location>
        <begin position="131"/>
        <end position="192"/>
    </location>
</feature>
<feature type="domain" description="Multidrug resistance protein MdtA-like barrel-sandwich hybrid" evidence="3">
    <location>
        <begin position="89"/>
        <end position="222"/>
    </location>
</feature>